<accession>A0A0J7Y424</accession>
<protein>
    <recommendedName>
        <fullName evidence="1">Putative tail fiber protein gp53-like C-terminal domain-containing protein</fullName>
    </recommendedName>
</protein>
<dbReference type="RefSeq" id="WP_066603542.1">
    <property type="nucleotide sequence ID" value="NZ_KQ130434.1"/>
</dbReference>
<sequence>MDPIIFMITTAGLDALVNAQGGSTEPIEVVSVGITANAFTMAPTISSLPGELKRIEAVSGQAVSETVIHMTAQDASTDIYELRGLGLYLADGTLFAVYSQPTPLFRKVSISFFLLALDIGFSSGVAGAITFGDTTFLLPPASETVKGVAEIADAAEAAAGADDQRIISPKKLRQVLDALGELIAPGSPNFSAAFTALLARTITGAGLASGGGNLTASRVISVLAASAADVVTGTAADKAVTPAALSGLARSLAQNGYVTLPGCGGLILQWGRFSAASNATSSTLFPTAFPNACFSVASAGGASGGADSQDNPPVLVTSSISQTGFSVFSADDSSAGHAYLAIGN</sequence>
<dbReference type="EMBL" id="JACT01000001">
    <property type="protein sequence ID" value="KMS58579.1"/>
    <property type="molecule type" value="Genomic_DNA"/>
</dbReference>
<dbReference type="Proteomes" id="UP000052232">
    <property type="component" value="Unassembled WGS sequence"/>
</dbReference>
<organism evidence="2 3">
    <name type="scientific">Sphingobium cupriresistens LL01</name>
    <dbReference type="NCBI Taxonomy" id="1420583"/>
    <lineage>
        <taxon>Bacteria</taxon>
        <taxon>Pseudomonadati</taxon>
        <taxon>Pseudomonadota</taxon>
        <taxon>Alphaproteobacteria</taxon>
        <taxon>Sphingomonadales</taxon>
        <taxon>Sphingomonadaceae</taxon>
        <taxon>Sphingobium</taxon>
    </lineage>
</organism>
<dbReference type="AlphaFoldDB" id="A0A0J7Y424"/>
<evidence type="ECO:0000313" key="3">
    <source>
        <dbReference type="Proteomes" id="UP000052232"/>
    </source>
</evidence>
<evidence type="ECO:0000313" key="2">
    <source>
        <dbReference type="EMBL" id="KMS58579.1"/>
    </source>
</evidence>
<dbReference type="Gene3D" id="2.60.40.3940">
    <property type="match status" value="1"/>
</dbReference>
<dbReference type="Pfam" id="PF21882">
    <property type="entry name" value="Gp53-like_C"/>
    <property type="match status" value="1"/>
</dbReference>
<dbReference type="PATRIC" id="fig|1420583.3.peg.2185"/>
<gene>
    <name evidence="2" type="ORF">V473_10860</name>
</gene>
<reference evidence="2 3" key="1">
    <citation type="journal article" date="2015" name="G3 (Bethesda)">
        <title>Insights into Ongoing Evolution of the Hexachlorocyclohexane Catabolic Pathway from Comparative Genomics of Ten Sphingomonadaceae Strains.</title>
        <authorList>
            <person name="Pearce S.L."/>
            <person name="Oakeshott J.G."/>
            <person name="Pandey G."/>
        </authorList>
    </citation>
    <scope>NUCLEOTIDE SEQUENCE [LARGE SCALE GENOMIC DNA]</scope>
    <source>
        <strain evidence="2 3">LL01</strain>
    </source>
</reference>
<proteinExistence type="predicted"/>
<keyword evidence="3" id="KW-1185">Reference proteome</keyword>
<evidence type="ECO:0000259" key="1">
    <source>
        <dbReference type="Pfam" id="PF21882"/>
    </source>
</evidence>
<dbReference type="InterPro" id="IPR054075">
    <property type="entry name" value="Gp53-like_C"/>
</dbReference>
<dbReference type="STRING" id="1420583.V473_10860"/>
<comment type="caution">
    <text evidence="2">The sequence shown here is derived from an EMBL/GenBank/DDBJ whole genome shotgun (WGS) entry which is preliminary data.</text>
</comment>
<name>A0A0J7Y424_9SPHN</name>
<feature type="domain" description="Putative tail fiber protein gp53-like C-terminal" evidence="1">
    <location>
        <begin position="264"/>
        <end position="344"/>
    </location>
</feature>